<proteinExistence type="predicted"/>
<comment type="caution">
    <text evidence="1">The sequence shown here is derived from an EMBL/GenBank/DDBJ whole genome shotgun (WGS) entry which is preliminary data.</text>
</comment>
<dbReference type="EMBL" id="CAXKWB010010574">
    <property type="protein sequence ID" value="CAL4098504.1"/>
    <property type="molecule type" value="Genomic_DNA"/>
</dbReference>
<accession>A0AAV2QV59</accession>
<organism evidence="1 2">
    <name type="scientific">Meganyctiphanes norvegica</name>
    <name type="common">Northern krill</name>
    <name type="synonym">Thysanopoda norvegica</name>
    <dbReference type="NCBI Taxonomy" id="48144"/>
    <lineage>
        <taxon>Eukaryota</taxon>
        <taxon>Metazoa</taxon>
        <taxon>Ecdysozoa</taxon>
        <taxon>Arthropoda</taxon>
        <taxon>Crustacea</taxon>
        <taxon>Multicrustacea</taxon>
        <taxon>Malacostraca</taxon>
        <taxon>Eumalacostraca</taxon>
        <taxon>Eucarida</taxon>
        <taxon>Euphausiacea</taxon>
        <taxon>Euphausiidae</taxon>
        <taxon>Meganyctiphanes</taxon>
    </lineage>
</organism>
<dbReference type="Proteomes" id="UP001497623">
    <property type="component" value="Unassembled WGS sequence"/>
</dbReference>
<gene>
    <name evidence="1" type="ORF">MNOR_LOCUS16248</name>
</gene>
<protein>
    <submittedName>
        <fullName evidence="1">Uncharacterized protein</fullName>
    </submittedName>
</protein>
<evidence type="ECO:0000313" key="2">
    <source>
        <dbReference type="Proteomes" id="UP001497623"/>
    </source>
</evidence>
<dbReference type="AlphaFoldDB" id="A0AAV2QV59"/>
<keyword evidence="2" id="KW-1185">Reference proteome</keyword>
<reference evidence="1 2" key="1">
    <citation type="submission" date="2024-05" db="EMBL/GenBank/DDBJ databases">
        <authorList>
            <person name="Wallberg A."/>
        </authorList>
    </citation>
    <scope>NUCLEOTIDE SEQUENCE [LARGE SCALE GENOMIC DNA]</scope>
</reference>
<name>A0AAV2QV59_MEGNR</name>
<evidence type="ECO:0000313" key="1">
    <source>
        <dbReference type="EMBL" id="CAL4098504.1"/>
    </source>
</evidence>
<sequence>MEGMEVVVVPLEEDPLEEVPLEVVPLEVVPLEVAPLEVVPLEVAPLEVVPLEVVPLEVVPTEVALVVEAHELSRLSWLDTEQMYPHPLVVTQADPALSKLNWWEIV</sequence>